<dbReference type="Gene3D" id="2.130.10.10">
    <property type="entry name" value="YVTN repeat-like/Quinoprotein amine dehydrogenase"/>
    <property type="match status" value="1"/>
</dbReference>
<dbReference type="AlphaFoldDB" id="A0A388LRN9"/>
<proteinExistence type="predicted"/>
<sequence length="496" mass="52739">MGSPSSCSDADGLMRVEGYVDWLRGSGYTSGGGREEGSGGFAVFDGRDWAEVPVSTRLGVSCLFGQRSWRLLLALVMVALCCRVEERLCGGSGAGFITVAEGRPLETLSNSDVKLSKKRFLQTAIAPASSSAVSPSPCVTILNSSVIAGCTILVVHPGSSALRRKAPKGAECQSSIRNIVIQSDLSALFYIASENCEADFEGVSQESIMRVSFGSSMGSLSPPSSRPEDVQVSVLSYLWDIFNLSGPPPSFAPIGSAKPMVNVVTAALSADKRHLVVGAYPPTATETSWIVSLDGQTGVRSSIPINAAKVYGLAFNPNHTEMYIADKQEPPRLLVAQVDGFAPLPPYLNASSFVTLNSVNITSPLFGPYSLSGDGSCLYFLDDSVEGVWALDTASRKLMALLGKDGPIRLEFSFFESLGEIVVTSDGRQVFFTDFMGKLHRITLDTACGTPLSYEVVARKVDHELWGLAISPDDKYLYVGVGPDGAILQLALGQLS</sequence>
<dbReference type="Gramene" id="GBG84931">
    <property type="protein sequence ID" value="GBG84931"/>
    <property type="gene ID" value="CBR_g39394"/>
</dbReference>
<gene>
    <name evidence="1" type="ORF">CBR_g39394</name>
</gene>
<protein>
    <recommendedName>
        <fullName evidence="3">SMP-30/Gluconolactonase/LRE-like region domain-containing protein</fullName>
    </recommendedName>
</protein>
<dbReference type="InterPro" id="IPR015943">
    <property type="entry name" value="WD40/YVTN_repeat-like_dom_sf"/>
</dbReference>
<evidence type="ECO:0008006" key="3">
    <source>
        <dbReference type="Google" id="ProtNLM"/>
    </source>
</evidence>
<evidence type="ECO:0000313" key="1">
    <source>
        <dbReference type="EMBL" id="GBG84931.1"/>
    </source>
</evidence>
<dbReference type="Proteomes" id="UP000265515">
    <property type="component" value="Unassembled WGS sequence"/>
</dbReference>
<name>A0A388LRN9_CHABU</name>
<dbReference type="EMBL" id="BFEA01000498">
    <property type="protein sequence ID" value="GBG84931.1"/>
    <property type="molecule type" value="Genomic_DNA"/>
</dbReference>
<keyword evidence="2" id="KW-1185">Reference proteome</keyword>
<reference evidence="1 2" key="1">
    <citation type="journal article" date="2018" name="Cell">
        <title>The Chara Genome: Secondary Complexity and Implications for Plant Terrestrialization.</title>
        <authorList>
            <person name="Nishiyama T."/>
            <person name="Sakayama H."/>
            <person name="Vries J.D."/>
            <person name="Buschmann H."/>
            <person name="Saint-Marcoux D."/>
            <person name="Ullrich K.K."/>
            <person name="Haas F.B."/>
            <person name="Vanderstraeten L."/>
            <person name="Becker D."/>
            <person name="Lang D."/>
            <person name="Vosolsobe S."/>
            <person name="Rombauts S."/>
            <person name="Wilhelmsson P.K.I."/>
            <person name="Janitza P."/>
            <person name="Kern R."/>
            <person name="Heyl A."/>
            <person name="Rumpler F."/>
            <person name="Villalobos L.I.A.C."/>
            <person name="Clay J.M."/>
            <person name="Skokan R."/>
            <person name="Toyoda A."/>
            <person name="Suzuki Y."/>
            <person name="Kagoshima H."/>
            <person name="Schijlen E."/>
            <person name="Tajeshwar N."/>
            <person name="Catarino B."/>
            <person name="Hetherington A.J."/>
            <person name="Saltykova A."/>
            <person name="Bonnot C."/>
            <person name="Breuninger H."/>
            <person name="Symeonidi A."/>
            <person name="Radhakrishnan G.V."/>
            <person name="Van Nieuwerburgh F."/>
            <person name="Deforce D."/>
            <person name="Chang C."/>
            <person name="Karol K.G."/>
            <person name="Hedrich R."/>
            <person name="Ulvskov P."/>
            <person name="Glockner G."/>
            <person name="Delwiche C.F."/>
            <person name="Petrasek J."/>
            <person name="Van de Peer Y."/>
            <person name="Friml J."/>
            <person name="Beilby M."/>
            <person name="Dolan L."/>
            <person name="Kohara Y."/>
            <person name="Sugano S."/>
            <person name="Fujiyama A."/>
            <person name="Delaux P.-M."/>
            <person name="Quint M."/>
            <person name="TheiBen G."/>
            <person name="Hagemann M."/>
            <person name="Harholt J."/>
            <person name="Dunand C."/>
            <person name="Zachgo S."/>
            <person name="Langdale J."/>
            <person name="Maumus F."/>
            <person name="Straeten D.V.D."/>
            <person name="Gould S.B."/>
            <person name="Rensing S.A."/>
        </authorList>
    </citation>
    <scope>NUCLEOTIDE SEQUENCE [LARGE SCALE GENOMIC DNA]</scope>
    <source>
        <strain evidence="1 2">S276</strain>
    </source>
</reference>
<evidence type="ECO:0000313" key="2">
    <source>
        <dbReference type="Proteomes" id="UP000265515"/>
    </source>
</evidence>
<dbReference type="SUPFAM" id="SSF75011">
    <property type="entry name" value="3-carboxy-cis,cis-mucoante lactonizing enzyme"/>
    <property type="match status" value="1"/>
</dbReference>
<comment type="caution">
    <text evidence="1">The sequence shown here is derived from an EMBL/GenBank/DDBJ whole genome shotgun (WGS) entry which is preliminary data.</text>
</comment>
<organism evidence="1 2">
    <name type="scientific">Chara braunii</name>
    <name type="common">Braun's stonewort</name>
    <dbReference type="NCBI Taxonomy" id="69332"/>
    <lineage>
        <taxon>Eukaryota</taxon>
        <taxon>Viridiplantae</taxon>
        <taxon>Streptophyta</taxon>
        <taxon>Charophyceae</taxon>
        <taxon>Charales</taxon>
        <taxon>Characeae</taxon>
        <taxon>Chara</taxon>
    </lineage>
</organism>
<accession>A0A388LRN9</accession>